<dbReference type="InterPro" id="IPR038883">
    <property type="entry name" value="AN11006-like"/>
</dbReference>
<gene>
    <name evidence="3" type="ORF">HETSPECPRED_008168</name>
</gene>
<sequence length="392" mass="43973">MDNVIDLTGDDSFHVPGRCPNAISSDGLDGNDPCLLTDTAEVGAVALENGSTSPGTPKSRTWRLPSLEEDHMQEVLDLLLLPQPKAKTSPSTPRRHKGDGWRKPATSPSVPRSRKSLKSKPNITQIPNVSFKKPPTIQIASDVEASSPSPFAATGSITTRVKRARHSFKFLQLPPEMRNRVYNLLLTTSEPIEMTRTRQTTAKREDDFAKCKTSKARRSFKTIFLEILQTSKQVHQEATTILYGKNIFKFRSDHKAGYRDPRNMLPSQYLGLLKLVKVSVISREAGNGQDQWVANLLNSAFSKEKATLDTFELTWFGWQKFRLTKDGVVCQALLNLNVQKSFSVKIAGDARMKTEMLEELTDKIKARKVEIKRPVFEVMRDNNMVEVSDNDG</sequence>
<dbReference type="InterPro" id="IPR056632">
    <property type="entry name" value="DUF7730"/>
</dbReference>
<feature type="region of interest" description="Disordered" evidence="1">
    <location>
        <begin position="80"/>
        <end position="129"/>
    </location>
</feature>
<comment type="caution">
    <text evidence="3">The sequence shown here is derived from an EMBL/GenBank/DDBJ whole genome shotgun (WGS) entry which is preliminary data.</text>
</comment>
<organism evidence="3 4">
    <name type="scientific">Heterodermia speciosa</name>
    <dbReference type="NCBI Taxonomy" id="116794"/>
    <lineage>
        <taxon>Eukaryota</taxon>
        <taxon>Fungi</taxon>
        <taxon>Dikarya</taxon>
        <taxon>Ascomycota</taxon>
        <taxon>Pezizomycotina</taxon>
        <taxon>Lecanoromycetes</taxon>
        <taxon>OSLEUM clade</taxon>
        <taxon>Lecanoromycetidae</taxon>
        <taxon>Caliciales</taxon>
        <taxon>Physciaceae</taxon>
        <taxon>Heterodermia</taxon>
    </lineage>
</organism>
<reference evidence="3" key="1">
    <citation type="submission" date="2021-03" db="EMBL/GenBank/DDBJ databases">
        <authorList>
            <person name="Tagirdzhanova G."/>
        </authorList>
    </citation>
    <scope>NUCLEOTIDE SEQUENCE</scope>
</reference>
<proteinExistence type="predicted"/>
<evidence type="ECO:0000259" key="2">
    <source>
        <dbReference type="Pfam" id="PF24864"/>
    </source>
</evidence>
<dbReference type="AlphaFoldDB" id="A0A8H3IKT1"/>
<evidence type="ECO:0000313" key="3">
    <source>
        <dbReference type="EMBL" id="CAF9931687.1"/>
    </source>
</evidence>
<name>A0A8H3IKT1_9LECA</name>
<evidence type="ECO:0000313" key="4">
    <source>
        <dbReference type="Proteomes" id="UP000664521"/>
    </source>
</evidence>
<dbReference type="PANTHER" id="PTHR42085:SF2">
    <property type="entry name" value="F-BOX DOMAIN-CONTAINING PROTEIN"/>
    <property type="match status" value="1"/>
</dbReference>
<dbReference type="Pfam" id="PF24864">
    <property type="entry name" value="DUF7730"/>
    <property type="match status" value="1"/>
</dbReference>
<accession>A0A8H3IKT1</accession>
<feature type="domain" description="DUF7730" evidence="2">
    <location>
        <begin position="169"/>
        <end position="274"/>
    </location>
</feature>
<feature type="compositionally biased region" description="Polar residues" evidence="1">
    <location>
        <begin position="119"/>
        <end position="128"/>
    </location>
</feature>
<dbReference type="OrthoDB" id="2951834at2759"/>
<dbReference type="EMBL" id="CAJPDS010000060">
    <property type="protein sequence ID" value="CAF9931687.1"/>
    <property type="molecule type" value="Genomic_DNA"/>
</dbReference>
<dbReference type="PANTHER" id="PTHR42085">
    <property type="entry name" value="F-BOX DOMAIN-CONTAINING PROTEIN"/>
    <property type="match status" value="1"/>
</dbReference>
<protein>
    <recommendedName>
        <fullName evidence="2">DUF7730 domain-containing protein</fullName>
    </recommendedName>
</protein>
<evidence type="ECO:0000256" key="1">
    <source>
        <dbReference type="SAM" id="MobiDB-lite"/>
    </source>
</evidence>
<keyword evidence="4" id="KW-1185">Reference proteome</keyword>
<dbReference type="Proteomes" id="UP000664521">
    <property type="component" value="Unassembled WGS sequence"/>
</dbReference>